<dbReference type="HOGENOM" id="CLU_3366211_0_0_9"/>
<reference evidence="1 2" key="1">
    <citation type="submission" date="2013-06" db="EMBL/GenBank/DDBJ databases">
        <title>Complete genome sequence of Paenibacillus mucilaginosus K02.</title>
        <authorList>
            <person name="Xiao B."/>
            <person name="Sun L."/>
            <person name="Xiao L."/>
            <person name="Lian B."/>
        </authorList>
    </citation>
    <scope>NUCLEOTIDE SEQUENCE [LARGE SCALE GENOMIC DNA]</scope>
    <source>
        <strain evidence="1 2">K02</strain>
    </source>
</reference>
<dbReference type="KEGG" id="pmw:B2K_39165"/>
<name>R9UPB2_9BACL</name>
<dbReference type="Proteomes" id="UP000007392">
    <property type="component" value="Chromosome"/>
</dbReference>
<accession>R9UPB2</accession>
<dbReference type="EMBL" id="CP003422">
    <property type="protein sequence ID" value="AGN70657.1"/>
    <property type="molecule type" value="Genomic_DNA"/>
</dbReference>
<evidence type="ECO:0000313" key="1">
    <source>
        <dbReference type="EMBL" id="AGN70657.1"/>
    </source>
</evidence>
<protein>
    <submittedName>
        <fullName evidence="1">Uncharacterized protein</fullName>
    </submittedName>
</protein>
<dbReference type="AlphaFoldDB" id="R9UPB2"/>
<organism evidence="1 2">
    <name type="scientific">Paenibacillus mucilaginosus K02</name>
    <dbReference type="NCBI Taxonomy" id="997761"/>
    <lineage>
        <taxon>Bacteria</taxon>
        <taxon>Bacillati</taxon>
        <taxon>Bacillota</taxon>
        <taxon>Bacilli</taxon>
        <taxon>Bacillales</taxon>
        <taxon>Paenibacillaceae</taxon>
        <taxon>Paenibacillus</taxon>
    </lineage>
</organism>
<evidence type="ECO:0000313" key="2">
    <source>
        <dbReference type="Proteomes" id="UP000007392"/>
    </source>
</evidence>
<proteinExistence type="predicted"/>
<gene>
    <name evidence="1" type="ORF">B2K_39165</name>
</gene>
<sequence length="35" mass="4160">MKPPQAELIRHWPQAAAIRDLQFVPEGMRFSLRLR</sequence>